<dbReference type="AlphaFoldDB" id="A0A644XGZ2"/>
<dbReference type="EMBL" id="VSSQ01002452">
    <property type="protein sequence ID" value="MPM15495.1"/>
    <property type="molecule type" value="Genomic_DNA"/>
</dbReference>
<name>A0A644XGZ2_9ZZZZ</name>
<protein>
    <submittedName>
        <fullName evidence="1">Uncharacterized protein</fullName>
    </submittedName>
</protein>
<comment type="caution">
    <text evidence="1">The sequence shown here is derived from an EMBL/GenBank/DDBJ whole genome shotgun (WGS) entry which is preliminary data.</text>
</comment>
<sequence length="51" mass="5700">MAVQSVNVISIVSEVEHPFVSTSTEKLNEPYPPVNKVSTNKVWLLLPPDHK</sequence>
<organism evidence="1">
    <name type="scientific">bioreactor metagenome</name>
    <dbReference type="NCBI Taxonomy" id="1076179"/>
    <lineage>
        <taxon>unclassified sequences</taxon>
        <taxon>metagenomes</taxon>
        <taxon>ecological metagenomes</taxon>
    </lineage>
</organism>
<accession>A0A644XGZ2</accession>
<gene>
    <name evidence="1" type="ORF">SDC9_61866</name>
</gene>
<proteinExistence type="predicted"/>
<reference evidence="1" key="1">
    <citation type="submission" date="2019-08" db="EMBL/GenBank/DDBJ databases">
        <authorList>
            <person name="Kucharzyk K."/>
            <person name="Murdoch R.W."/>
            <person name="Higgins S."/>
            <person name="Loffler F."/>
        </authorList>
    </citation>
    <scope>NUCLEOTIDE SEQUENCE</scope>
</reference>
<evidence type="ECO:0000313" key="1">
    <source>
        <dbReference type="EMBL" id="MPM15495.1"/>
    </source>
</evidence>